<evidence type="ECO:0000313" key="2">
    <source>
        <dbReference type="EMBL" id="QQL47882.1"/>
    </source>
</evidence>
<gene>
    <name evidence="2" type="ORF">IGS65_003310</name>
</gene>
<feature type="domain" description="Peptidase C51" evidence="1">
    <location>
        <begin position="40"/>
        <end position="165"/>
    </location>
</feature>
<dbReference type="Pfam" id="PF05257">
    <property type="entry name" value="CHAP"/>
    <property type="match status" value="1"/>
</dbReference>
<reference evidence="3" key="1">
    <citation type="submission" date="2020-12" db="EMBL/GenBank/DDBJ databases">
        <authorList>
            <person name="Wen Z.T."/>
        </authorList>
    </citation>
    <scope>NUCLEOTIDE SEQUENCE [LARGE SCALE GENOMIC DNA]</scope>
    <source>
        <strain evidence="3">27-3</strain>
    </source>
</reference>
<dbReference type="AlphaFoldDB" id="A0AAX1K431"/>
<protein>
    <submittedName>
        <fullName evidence="2">CHAP domain-containing protein</fullName>
    </submittedName>
</protein>
<sequence length="166" mass="18911">MISRQQKMTFKEIKDGEMEERDILLTGFYNVRLNSVQEARLTYNLPNDQTVKFGFDGNGYSYGSDFWYIYNRTAQLGKEISSHLDENASKWIEEAGQKGYTTGNQAKVGAIACLPSYLSDAESSSHLAFVEYLNSDGSFIVSEMPSPNILNWRLIQPQSKMTFIYL</sequence>
<dbReference type="Proteomes" id="UP000595884">
    <property type="component" value="Chromosome"/>
</dbReference>
<name>A0AAX1K431_STRMG</name>
<evidence type="ECO:0000313" key="3">
    <source>
        <dbReference type="Proteomes" id="UP000595884"/>
    </source>
</evidence>
<dbReference type="GeneID" id="93859506"/>
<dbReference type="EMBL" id="CP066294">
    <property type="protein sequence ID" value="QQL47882.1"/>
    <property type="molecule type" value="Genomic_DNA"/>
</dbReference>
<dbReference type="InterPro" id="IPR007921">
    <property type="entry name" value="CHAP_dom"/>
</dbReference>
<dbReference type="RefSeq" id="WP_002273859.1">
    <property type="nucleotide sequence ID" value="NZ_AP019720.1"/>
</dbReference>
<dbReference type="Gene3D" id="3.90.1720.10">
    <property type="entry name" value="endopeptidase domain like (from Nostoc punctiforme)"/>
    <property type="match status" value="1"/>
</dbReference>
<organism evidence="2 3">
    <name type="scientific">Streptococcus mutans</name>
    <dbReference type="NCBI Taxonomy" id="1309"/>
    <lineage>
        <taxon>Bacteria</taxon>
        <taxon>Bacillati</taxon>
        <taxon>Bacillota</taxon>
        <taxon>Bacilli</taxon>
        <taxon>Lactobacillales</taxon>
        <taxon>Streptococcaceae</taxon>
        <taxon>Streptococcus</taxon>
    </lineage>
</organism>
<proteinExistence type="predicted"/>
<dbReference type="PROSITE" id="PS50911">
    <property type="entry name" value="CHAP"/>
    <property type="match status" value="1"/>
</dbReference>
<accession>A0AAX1K431</accession>
<evidence type="ECO:0000259" key="1">
    <source>
        <dbReference type="PROSITE" id="PS50911"/>
    </source>
</evidence>